<protein>
    <recommendedName>
        <fullName evidence="2">NTF2-like domain-containing protein</fullName>
    </recommendedName>
</protein>
<comment type="caution">
    <text evidence="3">The sequence shown here is derived from an EMBL/GenBank/DDBJ whole genome shotgun (WGS) entry which is preliminary data.</text>
</comment>
<dbReference type="Pfam" id="PF26534">
    <property type="entry name" value="NTF2_7"/>
    <property type="match status" value="1"/>
</dbReference>
<reference evidence="3 4" key="1">
    <citation type="journal article" date="2024" name="IMA Fungus">
        <title>IMA Genome - F19 : A genome assembly and annotation guide to empower mycologists, including annotated draft genome sequences of Ceratocystis pirilliformis, Diaporthe australafricana, Fusarium ophioides, Paecilomyces lecythidis, and Sporothrix stenoceras.</title>
        <authorList>
            <person name="Aylward J."/>
            <person name="Wilson A.M."/>
            <person name="Visagie C.M."/>
            <person name="Spraker J."/>
            <person name="Barnes I."/>
            <person name="Buitendag C."/>
            <person name="Ceriani C."/>
            <person name="Del Mar Angel L."/>
            <person name="du Plessis D."/>
            <person name="Fuchs T."/>
            <person name="Gasser K."/>
            <person name="Kramer D."/>
            <person name="Li W."/>
            <person name="Munsamy K."/>
            <person name="Piso A."/>
            <person name="Price J.L."/>
            <person name="Sonnekus B."/>
            <person name="Thomas C."/>
            <person name="van der Nest A."/>
            <person name="van Dijk A."/>
            <person name="van Heerden A."/>
            <person name="van Vuuren N."/>
            <person name="Yilmaz N."/>
            <person name="Duong T.A."/>
            <person name="van der Merwe N.A."/>
            <person name="Wingfield M.J."/>
            <person name="Wingfield B.D."/>
        </authorList>
    </citation>
    <scope>NUCLEOTIDE SEQUENCE [LARGE SCALE GENOMIC DNA]</scope>
    <source>
        <strain evidence="3 4">CMW 18300</strain>
    </source>
</reference>
<sequence length="179" mass="19039">MRSSSVLLFFSTTFASALGYGRSSSPSGGPLSCSHALQYNPMTATALVDNYAQVVGNYSEALAQSFLSEDFKDTSDSINVLAGIPLGTVTFPSKQAFMASQATQPKISVAVTGTYAVTQDTVVIRYMQTFGAGKAVAGIAILGFVCDQSDRQWKLKEINTEFNSLVYLENIGGTCTRPS</sequence>
<accession>A0ABR3W0F2</accession>
<keyword evidence="4" id="KW-1185">Reference proteome</keyword>
<keyword evidence="1" id="KW-0732">Signal</keyword>
<feature type="chain" id="PRO_5045241590" description="NTF2-like domain-containing protein" evidence="1">
    <location>
        <begin position="20"/>
        <end position="179"/>
    </location>
</feature>
<evidence type="ECO:0000259" key="2">
    <source>
        <dbReference type="Pfam" id="PF26534"/>
    </source>
</evidence>
<organism evidence="3 4">
    <name type="scientific">Diaporthe australafricana</name>
    <dbReference type="NCBI Taxonomy" id="127596"/>
    <lineage>
        <taxon>Eukaryota</taxon>
        <taxon>Fungi</taxon>
        <taxon>Dikarya</taxon>
        <taxon>Ascomycota</taxon>
        <taxon>Pezizomycotina</taxon>
        <taxon>Sordariomycetes</taxon>
        <taxon>Sordariomycetidae</taxon>
        <taxon>Diaporthales</taxon>
        <taxon>Diaporthaceae</taxon>
        <taxon>Diaporthe</taxon>
    </lineage>
</organism>
<name>A0ABR3W0F2_9PEZI</name>
<evidence type="ECO:0000256" key="1">
    <source>
        <dbReference type="SAM" id="SignalP"/>
    </source>
</evidence>
<feature type="domain" description="NTF2-like" evidence="2">
    <location>
        <begin position="42"/>
        <end position="174"/>
    </location>
</feature>
<dbReference type="InterPro" id="IPR058645">
    <property type="entry name" value="NTF2-like_dom_7"/>
</dbReference>
<evidence type="ECO:0000313" key="4">
    <source>
        <dbReference type="Proteomes" id="UP001583177"/>
    </source>
</evidence>
<evidence type="ECO:0000313" key="3">
    <source>
        <dbReference type="EMBL" id="KAL1849950.1"/>
    </source>
</evidence>
<gene>
    <name evidence="3" type="ORF">Daus18300_013084</name>
</gene>
<proteinExistence type="predicted"/>
<dbReference type="EMBL" id="JAWRVE010000192">
    <property type="protein sequence ID" value="KAL1849950.1"/>
    <property type="molecule type" value="Genomic_DNA"/>
</dbReference>
<feature type="signal peptide" evidence="1">
    <location>
        <begin position="1"/>
        <end position="19"/>
    </location>
</feature>
<dbReference type="Proteomes" id="UP001583177">
    <property type="component" value="Unassembled WGS sequence"/>
</dbReference>